<organism evidence="5 6">
    <name type="scientific">Delitschia confertaspora ATCC 74209</name>
    <dbReference type="NCBI Taxonomy" id="1513339"/>
    <lineage>
        <taxon>Eukaryota</taxon>
        <taxon>Fungi</taxon>
        <taxon>Dikarya</taxon>
        <taxon>Ascomycota</taxon>
        <taxon>Pezizomycotina</taxon>
        <taxon>Dothideomycetes</taxon>
        <taxon>Pleosporomycetidae</taxon>
        <taxon>Pleosporales</taxon>
        <taxon>Delitschiaceae</taxon>
        <taxon>Delitschia</taxon>
    </lineage>
</organism>
<accession>A0A9P4JHC4</accession>
<dbReference type="EMBL" id="ML994094">
    <property type="protein sequence ID" value="KAF2199140.1"/>
    <property type="molecule type" value="Genomic_DNA"/>
</dbReference>
<evidence type="ECO:0000256" key="3">
    <source>
        <dbReference type="PROSITE-ProRule" id="PRU00221"/>
    </source>
</evidence>
<dbReference type="InterPro" id="IPR046349">
    <property type="entry name" value="C1-like_sf"/>
</dbReference>
<dbReference type="GO" id="GO:0035591">
    <property type="term" value="F:signaling adaptor activity"/>
    <property type="evidence" value="ECO:0007669"/>
    <property type="project" value="TreeGrafter"/>
</dbReference>
<keyword evidence="2" id="KW-0677">Repeat</keyword>
<dbReference type="SUPFAM" id="SSF57889">
    <property type="entry name" value="Cysteine-rich domain"/>
    <property type="match status" value="1"/>
</dbReference>
<feature type="region of interest" description="Disordered" evidence="4">
    <location>
        <begin position="1550"/>
        <end position="1587"/>
    </location>
</feature>
<sequence>MAMASNSGPSSPFESTTFEKDVSIFVNDTIGAASISPSGRDVVLAGKNGLLIIDLDSPYSPPRQIVNRTEWEVADVQWSPFACRSDWIASTCNQKALIYNLSMETCPSKAPIQHVLHAHDRAITDINFSAHHADLLATCAVDSYVFTWDLRDNSRPVMKFADFDAGATQVKWNRQDEHVIASAHDRLLRIWDTRFGAIPVTTINAHSTKIYGIDWDRSDSRRILTCSLDHTIKLWDWSKYANKTDHPSLNLRDRYKYVVQSPEKTIKTPFPVWRARHTPFAHGILALPQRGSSALHLYDHVREDSHAVHQFHAHEETARVKEFLWRVRGSVEDNIDNREFQLVSWGSDLHLHLHRIKPETLYNAIGYQKGQPVVGKPSRTRLGAAYVTYRDEPVRGKRAERKSRPSDAPMGNLTSLLQKAALNGSKASLQAGDQDRVTMTARQGRNTTRKVVNHIKWMEGVKIGERVTDSSGKLLPNLRDGAGTYPWNDRDDLASEVRAVGSKYKKVDFEKVNHTTRKITVSLNRPCGPDEKLAFLRITIHFPVGYPKASYTGNEHGDMEKTFTPPIFELQKTTAAISQETLDDLRSDLQTLVNHYARQERQSLEAMVRLLLGERLETSMTLDPHDEDVPGLIAAADEEDSDDDDDEDDDEAENHGAKTGTLAAINAGANVPYPKECSATFSASGMLALTRIPYQEPSSRFVNPSSRGLGIFETFGRLRTKSPIREKQSAADDEWSDDEDNGSFVSSSTSSSTASSSEFDNGGPRGKFQPPLAWQKTNLRFQSKASHPSSISARPVKPKSVISTLRSVAEFIPSKRSLAEEYDIFGDGPSVCDHNAEVARKHGYEDLANVWELSKLILSNEVPLDILPQQHRREQVLVLARRALVRIKRKDSGLDLQFDEADNVTNPKLKGRVKWGHHPIATWLIPQLFEHFEKLADTQMLAMLSCIFSEPAAHEGFSSNTVSKRRNMPMSMEAPAFSLDYFPSAEAAWSLFKPTISIPTTPAAHSRYATPIGEFGWSSKFMRGLDVYGSHGSSNGPWGSDAMPSEPVTPYSTGNTPPTLSRAPTFRSIISHTPFGTSPEQHQTLKKTNTSNFASAFATLSRPFANVSSSPPVKARTEGDLSTSAPTSGVTWGINTFYSSGSTAGHTTPNRNKHGKRASFGQTERVNIDYISDSDDDDYSDDEFLDRASEYTIQAEEKDGDREGTIKVTLKNQDKFDDEACLSAPLLDMKKEWLYRRWREQYAEMLGIWGLITKRAEILKFNGLISYFPVDDKSTAPPQLGLKAADTETPPHTPSIQLSRSSILVPPTSIQFQYQRGTQGNSPRHFSFNPEAREFKPGSYLNTSAPETPFAPATDSYLSLSAVPSVEPEPVLPTPLERSKLKPRPSISRAHSRDIVGRRRQEEDYMNNSNIAQRKRKPQDIHFCSICWIRITGRFYLCAACGHVAHFDCVQLPSSSVSASQFKAHGGLGIEMDECVVGCACACGEDEEDQNWPETPWGERGGWLDGGFVNEGRGIGSLAGTETATRKGSAVGVSWYEPGYNVDVHKDRNAKDNVGRRGSGRGFEGFDVNVWSPGAKRKGSGKGKRRS</sequence>
<feature type="compositionally biased region" description="Acidic residues" evidence="4">
    <location>
        <begin position="637"/>
        <end position="652"/>
    </location>
</feature>
<dbReference type="PANTHER" id="PTHR46170:SF1">
    <property type="entry name" value="GATOR COMPLEX PROTEIN WDR59"/>
    <property type="match status" value="1"/>
</dbReference>
<feature type="region of interest" description="Disordered" evidence="4">
    <location>
        <begin position="637"/>
        <end position="661"/>
    </location>
</feature>
<dbReference type="SUPFAM" id="SSF50978">
    <property type="entry name" value="WD40 repeat-like"/>
    <property type="match status" value="1"/>
</dbReference>
<dbReference type="Pfam" id="PF00400">
    <property type="entry name" value="WD40"/>
    <property type="match status" value="2"/>
</dbReference>
<name>A0A9P4JHC4_9PLEO</name>
<keyword evidence="6" id="KW-1185">Reference proteome</keyword>
<comment type="caution">
    <text evidence="5">The sequence shown here is derived from an EMBL/GenBank/DDBJ whole genome shotgun (WGS) entry which is preliminary data.</text>
</comment>
<dbReference type="InterPro" id="IPR001680">
    <property type="entry name" value="WD40_rpt"/>
</dbReference>
<dbReference type="SMART" id="SM00320">
    <property type="entry name" value="WD40"/>
    <property type="match status" value="3"/>
</dbReference>
<dbReference type="GO" id="GO:0005774">
    <property type="term" value="C:vacuolar membrane"/>
    <property type="evidence" value="ECO:0007669"/>
    <property type="project" value="TreeGrafter"/>
</dbReference>
<dbReference type="Proteomes" id="UP000799536">
    <property type="component" value="Unassembled WGS sequence"/>
</dbReference>
<evidence type="ECO:0000313" key="5">
    <source>
        <dbReference type="EMBL" id="KAF2199140.1"/>
    </source>
</evidence>
<dbReference type="PROSITE" id="PS50294">
    <property type="entry name" value="WD_REPEATS_REGION"/>
    <property type="match status" value="1"/>
</dbReference>
<feature type="compositionally biased region" description="Acidic residues" evidence="4">
    <location>
        <begin position="731"/>
        <end position="741"/>
    </location>
</feature>
<dbReference type="OrthoDB" id="311712at2759"/>
<dbReference type="Gene3D" id="2.130.10.10">
    <property type="entry name" value="YVTN repeat-like/Quinoprotein amine dehydrogenase"/>
    <property type="match status" value="1"/>
</dbReference>
<feature type="repeat" description="WD" evidence="3">
    <location>
        <begin position="203"/>
        <end position="236"/>
    </location>
</feature>
<feature type="region of interest" description="Disordered" evidence="4">
    <location>
        <begin position="723"/>
        <end position="771"/>
    </location>
</feature>
<dbReference type="PROSITE" id="PS00678">
    <property type="entry name" value="WD_REPEATS_1"/>
    <property type="match status" value="2"/>
</dbReference>
<dbReference type="InterPro" id="IPR036322">
    <property type="entry name" value="WD40_repeat_dom_sf"/>
</dbReference>
<evidence type="ECO:0000256" key="4">
    <source>
        <dbReference type="SAM" id="MobiDB-lite"/>
    </source>
</evidence>
<feature type="region of interest" description="Disordered" evidence="4">
    <location>
        <begin position="1105"/>
        <end position="1126"/>
    </location>
</feature>
<gene>
    <name evidence="5" type="ORF">GQ43DRAFT_473907</name>
</gene>
<dbReference type="InterPro" id="IPR019775">
    <property type="entry name" value="WD40_repeat_CS"/>
</dbReference>
<feature type="compositionally biased region" description="Low complexity" evidence="4">
    <location>
        <begin position="746"/>
        <end position="757"/>
    </location>
</feature>
<feature type="region of interest" description="Disordered" evidence="4">
    <location>
        <begin position="1369"/>
        <end position="1393"/>
    </location>
</feature>
<evidence type="ECO:0000313" key="6">
    <source>
        <dbReference type="Proteomes" id="UP000799536"/>
    </source>
</evidence>
<keyword evidence="1 3" id="KW-0853">WD repeat</keyword>
<evidence type="ECO:0008006" key="7">
    <source>
        <dbReference type="Google" id="ProtNLM"/>
    </source>
</evidence>
<evidence type="ECO:0000256" key="1">
    <source>
        <dbReference type="ARBA" id="ARBA00022574"/>
    </source>
</evidence>
<dbReference type="PANTHER" id="PTHR46170">
    <property type="entry name" value="GATOR COMPLEX PROTEIN WDR59"/>
    <property type="match status" value="1"/>
</dbReference>
<dbReference type="InterPro" id="IPR049567">
    <property type="entry name" value="WDR59-like"/>
</dbReference>
<dbReference type="GO" id="GO:0034198">
    <property type="term" value="P:cellular response to amino acid starvation"/>
    <property type="evidence" value="ECO:0007669"/>
    <property type="project" value="TreeGrafter"/>
</dbReference>
<reference evidence="5" key="1">
    <citation type="journal article" date="2020" name="Stud. Mycol.">
        <title>101 Dothideomycetes genomes: a test case for predicting lifestyles and emergence of pathogens.</title>
        <authorList>
            <person name="Haridas S."/>
            <person name="Albert R."/>
            <person name="Binder M."/>
            <person name="Bloem J."/>
            <person name="Labutti K."/>
            <person name="Salamov A."/>
            <person name="Andreopoulos B."/>
            <person name="Baker S."/>
            <person name="Barry K."/>
            <person name="Bills G."/>
            <person name="Bluhm B."/>
            <person name="Cannon C."/>
            <person name="Castanera R."/>
            <person name="Culley D."/>
            <person name="Daum C."/>
            <person name="Ezra D."/>
            <person name="Gonzalez J."/>
            <person name="Henrissat B."/>
            <person name="Kuo A."/>
            <person name="Liang C."/>
            <person name="Lipzen A."/>
            <person name="Lutzoni F."/>
            <person name="Magnuson J."/>
            <person name="Mondo S."/>
            <person name="Nolan M."/>
            <person name="Ohm R."/>
            <person name="Pangilinan J."/>
            <person name="Park H.-J."/>
            <person name="Ramirez L."/>
            <person name="Alfaro M."/>
            <person name="Sun H."/>
            <person name="Tritt A."/>
            <person name="Yoshinaga Y."/>
            <person name="Zwiers L.-H."/>
            <person name="Turgeon B."/>
            <person name="Goodwin S."/>
            <person name="Spatafora J."/>
            <person name="Crous P."/>
            <person name="Grigoriev I."/>
        </authorList>
    </citation>
    <scope>NUCLEOTIDE SEQUENCE</scope>
    <source>
        <strain evidence="5">ATCC 74209</strain>
    </source>
</reference>
<protein>
    <recommendedName>
        <fullName evidence="7">WD domain, G-beta repeat protein</fullName>
    </recommendedName>
</protein>
<dbReference type="PROSITE" id="PS50082">
    <property type="entry name" value="WD_REPEATS_2"/>
    <property type="match status" value="2"/>
</dbReference>
<dbReference type="GO" id="GO:1904263">
    <property type="term" value="P:positive regulation of TORC1 signaling"/>
    <property type="evidence" value="ECO:0007669"/>
    <property type="project" value="TreeGrafter"/>
</dbReference>
<proteinExistence type="predicted"/>
<feature type="repeat" description="WD" evidence="3">
    <location>
        <begin position="116"/>
        <end position="158"/>
    </location>
</feature>
<dbReference type="GO" id="GO:0035859">
    <property type="term" value="C:Seh1-associated complex"/>
    <property type="evidence" value="ECO:0007669"/>
    <property type="project" value="TreeGrafter"/>
</dbReference>
<dbReference type="InterPro" id="IPR015943">
    <property type="entry name" value="WD40/YVTN_repeat-like_dom_sf"/>
</dbReference>
<evidence type="ECO:0000256" key="2">
    <source>
        <dbReference type="ARBA" id="ARBA00022737"/>
    </source>
</evidence>
<feature type="compositionally biased region" description="Basic residues" evidence="4">
    <location>
        <begin position="1575"/>
        <end position="1587"/>
    </location>
</feature>